<evidence type="ECO:0000313" key="2">
    <source>
        <dbReference type="Proteomes" id="UP000762676"/>
    </source>
</evidence>
<sequence>MGKTIIPPYPQPDRTVVFSYRITGTPVALFLSVDELAKDWAQFDITLRFVPAPFSSRSITYSNLGTVGIKNSSSSSNNNKPIPALLQLLHINDTVDMDTH</sequence>
<organism evidence="1 2">
    <name type="scientific">Elysia marginata</name>
    <dbReference type="NCBI Taxonomy" id="1093978"/>
    <lineage>
        <taxon>Eukaryota</taxon>
        <taxon>Metazoa</taxon>
        <taxon>Spiralia</taxon>
        <taxon>Lophotrochozoa</taxon>
        <taxon>Mollusca</taxon>
        <taxon>Gastropoda</taxon>
        <taxon>Heterobranchia</taxon>
        <taxon>Euthyneura</taxon>
        <taxon>Panpulmonata</taxon>
        <taxon>Sacoglossa</taxon>
        <taxon>Placobranchoidea</taxon>
        <taxon>Plakobranchidae</taxon>
        <taxon>Elysia</taxon>
    </lineage>
</organism>
<dbReference type="EMBL" id="BMAT01004973">
    <property type="protein sequence ID" value="GFR85041.1"/>
    <property type="molecule type" value="Genomic_DNA"/>
</dbReference>
<protein>
    <submittedName>
        <fullName evidence="1">Uncharacterized protein</fullName>
    </submittedName>
</protein>
<dbReference type="AlphaFoldDB" id="A0AAV4GK21"/>
<reference evidence="1 2" key="1">
    <citation type="journal article" date="2021" name="Elife">
        <title>Chloroplast acquisition without the gene transfer in kleptoplastic sea slugs, Plakobranchus ocellatus.</title>
        <authorList>
            <person name="Maeda T."/>
            <person name="Takahashi S."/>
            <person name="Yoshida T."/>
            <person name="Shimamura S."/>
            <person name="Takaki Y."/>
            <person name="Nagai Y."/>
            <person name="Toyoda A."/>
            <person name="Suzuki Y."/>
            <person name="Arimoto A."/>
            <person name="Ishii H."/>
            <person name="Satoh N."/>
            <person name="Nishiyama T."/>
            <person name="Hasebe M."/>
            <person name="Maruyama T."/>
            <person name="Minagawa J."/>
            <person name="Obokata J."/>
            <person name="Shigenobu S."/>
        </authorList>
    </citation>
    <scope>NUCLEOTIDE SEQUENCE [LARGE SCALE GENOMIC DNA]</scope>
</reference>
<gene>
    <name evidence="1" type="ORF">ElyMa_002432800</name>
</gene>
<evidence type="ECO:0000313" key="1">
    <source>
        <dbReference type="EMBL" id="GFR85041.1"/>
    </source>
</evidence>
<keyword evidence="2" id="KW-1185">Reference proteome</keyword>
<accession>A0AAV4GK21</accession>
<name>A0AAV4GK21_9GAST</name>
<comment type="caution">
    <text evidence="1">The sequence shown here is derived from an EMBL/GenBank/DDBJ whole genome shotgun (WGS) entry which is preliminary data.</text>
</comment>
<dbReference type="Proteomes" id="UP000762676">
    <property type="component" value="Unassembled WGS sequence"/>
</dbReference>
<proteinExistence type="predicted"/>